<keyword evidence="1" id="KW-0732">Signal</keyword>
<organism evidence="2 3">
    <name type="scientific">Penicillium angulare</name>
    <dbReference type="NCBI Taxonomy" id="116970"/>
    <lineage>
        <taxon>Eukaryota</taxon>
        <taxon>Fungi</taxon>
        <taxon>Dikarya</taxon>
        <taxon>Ascomycota</taxon>
        <taxon>Pezizomycotina</taxon>
        <taxon>Eurotiomycetes</taxon>
        <taxon>Eurotiomycetidae</taxon>
        <taxon>Eurotiales</taxon>
        <taxon>Aspergillaceae</taxon>
        <taxon>Penicillium</taxon>
    </lineage>
</organism>
<comment type="caution">
    <text evidence="2">The sequence shown here is derived from an EMBL/GenBank/DDBJ whole genome shotgun (WGS) entry which is preliminary data.</text>
</comment>
<evidence type="ECO:0000313" key="3">
    <source>
        <dbReference type="Proteomes" id="UP001149165"/>
    </source>
</evidence>
<protein>
    <submittedName>
        <fullName evidence="2">Uncharacterized protein</fullName>
    </submittedName>
</protein>
<dbReference type="Proteomes" id="UP001149165">
    <property type="component" value="Unassembled WGS sequence"/>
</dbReference>
<evidence type="ECO:0000256" key="1">
    <source>
        <dbReference type="SAM" id="SignalP"/>
    </source>
</evidence>
<proteinExistence type="predicted"/>
<reference evidence="2" key="1">
    <citation type="submission" date="2022-11" db="EMBL/GenBank/DDBJ databases">
        <authorList>
            <person name="Petersen C."/>
        </authorList>
    </citation>
    <scope>NUCLEOTIDE SEQUENCE</scope>
    <source>
        <strain evidence="2">IBT 30069</strain>
    </source>
</reference>
<dbReference type="AlphaFoldDB" id="A0A9W9EUG3"/>
<keyword evidence="3" id="KW-1185">Reference proteome</keyword>
<sequence length="213" mass="21944">MRASFLLAAVIATLGVSADDTTTATTTTLPYFSPSWDWHMINHGRGIGKTAASIADVKSQTTTYHVGCQKGVPTGECSFPNSWTIIQGADTANFKAEYVATTSDKSSSWDVTITQTYDCSLHHSTESASCSMSASMSGSIDGEKSKSSTSTKMKYKSAPMGTSTGSYVALLVTAGLESTTNSKATETAAAATGKSGAMITAAPMVAAAVAAML</sequence>
<feature type="chain" id="PRO_5040750358" evidence="1">
    <location>
        <begin position="19"/>
        <end position="213"/>
    </location>
</feature>
<evidence type="ECO:0000313" key="2">
    <source>
        <dbReference type="EMBL" id="KAJ5088060.1"/>
    </source>
</evidence>
<dbReference type="EMBL" id="JAPQKH010000007">
    <property type="protein sequence ID" value="KAJ5088060.1"/>
    <property type="molecule type" value="Genomic_DNA"/>
</dbReference>
<accession>A0A9W9EUG3</accession>
<reference evidence="2" key="2">
    <citation type="journal article" date="2023" name="IMA Fungus">
        <title>Comparative genomic study of the Penicillium genus elucidates a diverse pangenome and 15 lateral gene transfer events.</title>
        <authorList>
            <person name="Petersen C."/>
            <person name="Sorensen T."/>
            <person name="Nielsen M.R."/>
            <person name="Sondergaard T.E."/>
            <person name="Sorensen J.L."/>
            <person name="Fitzpatrick D.A."/>
            <person name="Frisvad J.C."/>
            <person name="Nielsen K.L."/>
        </authorList>
    </citation>
    <scope>NUCLEOTIDE SEQUENCE</scope>
    <source>
        <strain evidence="2">IBT 30069</strain>
    </source>
</reference>
<name>A0A9W9EUG3_9EURO</name>
<dbReference type="OrthoDB" id="4991875at2759"/>
<gene>
    <name evidence="2" type="ORF">N7456_011676</name>
</gene>
<feature type="signal peptide" evidence="1">
    <location>
        <begin position="1"/>
        <end position="18"/>
    </location>
</feature>